<organism evidence="3 4">
    <name type="scientific">Lactobacillus crispatus</name>
    <dbReference type="NCBI Taxonomy" id="47770"/>
    <lineage>
        <taxon>Bacteria</taxon>
        <taxon>Bacillati</taxon>
        <taxon>Bacillota</taxon>
        <taxon>Bacilli</taxon>
        <taxon>Lactobacillales</taxon>
        <taxon>Lactobacillaceae</taxon>
        <taxon>Lactobacillus</taxon>
    </lineage>
</organism>
<protein>
    <recommendedName>
        <fullName evidence="2">NrS-1 polymerase-like helicase domain-containing protein</fullName>
    </recommendedName>
</protein>
<proteinExistence type="predicted"/>
<sequence length="659" mass="75837">MVNDSKSLILNQENTIEQLREKLRDSIDRVTRLYPNPRNRNEAVKGCLKRAQNLLARARPKIDEFKNCIQELNNIADKEEKNQAEAKKQALELAEQEAKEYEKNVKNINNLDAGSIENLAKKAPDYKTKQNIFRPWWAEYNASKDIWEVDSNKLADEIIKSHPIKRLEENGFVSGLVVYLENLGNWTRKSKAILNNFIEDAFQYPTDPIGKDSVQQTQYAKDLENAKSVKNTLTLLDGKIYSIDPENTFDTPPAHTVHFKTFDFNIDKWKITDFLPEKYYLYSKDYNANTDTAQLDWDILHSPNGQGLIDSLAPITTEWLVKSLGAESEDKTLIAFMECIGLSLLNSYEIPFFVFIKSEGGHGKSALFKYLASLFGTGSTSGISLKQLTEGQAFDASELRFKEVNLVSDERATFVPDQVIGWLKSISGGDKKDFSQKNKQTASFTNHANLWFNMNDFPRFKTYDDAIARRACLFRWNYVAKYAHFNQEYLPTIKKERGEFALKCLYYAKIAIERKPIKYSYISIPIQLTRSDSMIRDYKEWADTNDYFNSFIENECVIGKEYKIGTKFLLDKLNEFTKNNGGTGEYKMASFASRLQGKDVHKSSNPTSWRDEHGHFKTGVFVFQGITLKNIAKIEQEEQNFKLEQKKAGEQRWQAIING</sequence>
<comment type="caution">
    <text evidence="3">The sequence shown here is derived from an EMBL/GenBank/DDBJ whole genome shotgun (WGS) entry which is preliminary data.</text>
</comment>
<accession>A0A7X4KTC7</accession>
<dbReference type="Gene3D" id="3.40.50.300">
    <property type="entry name" value="P-loop containing nucleotide triphosphate hydrolases"/>
    <property type="match status" value="1"/>
</dbReference>
<dbReference type="InterPro" id="IPR027417">
    <property type="entry name" value="P-loop_NTPase"/>
</dbReference>
<dbReference type="RefSeq" id="WP_160811131.1">
    <property type="nucleotide sequence ID" value="NZ_WWFF01000007.1"/>
</dbReference>
<feature type="coiled-coil region" evidence="1">
    <location>
        <begin position="2"/>
        <end position="29"/>
    </location>
</feature>
<reference evidence="3 4" key="1">
    <citation type="submission" date="2020-01" db="EMBL/GenBank/DDBJ databases">
        <title>Vaginal microbiome of pregnant Indian women: Insights into the genome of dominants Lactobacillus species.</title>
        <authorList>
            <person name="Das B."/>
            <person name="Mehta O."/>
            <person name="Ghosh T.S."/>
            <person name="Kothidar A."/>
            <person name="Gowtham M.R."/>
            <person name="Mitra R."/>
            <person name="Kshetrapal P."/>
            <person name="Wadhwa N."/>
            <person name="Thiruvengadam R."/>
            <person name="Nair G.B."/>
            <person name="Bhatnagar S."/>
            <person name="Pore S."/>
        </authorList>
    </citation>
    <scope>NUCLEOTIDE SEQUENCE [LARGE SCALE GENOMIC DNA]</scope>
    <source>
        <strain evidence="3 4">Indica2</strain>
    </source>
</reference>
<feature type="coiled-coil region" evidence="1">
    <location>
        <begin position="62"/>
        <end position="111"/>
    </location>
</feature>
<dbReference type="InterPro" id="IPR045455">
    <property type="entry name" value="NrS-1_pol-like_helicase"/>
</dbReference>
<evidence type="ECO:0000313" key="3">
    <source>
        <dbReference type="EMBL" id="MYN53859.1"/>
    </source>
</evidence>
<evidence type="ECO:0000313" key="4">
    <source>
        <dbReference type="Proteomes" id="UP000460132"/>
    </source>
</evidence>
<keyword evidence="1" id="KW-0175">Coiled coil</keyword>
<dbReference type="Proteomes" id="UP000460132">
    <property type="component" value="Unassembled WGS sequence"/>
</dbReference>
<feature type="domain" description="NrS-1 polymerase-like helicase" evidence="2">
    <location>
        <begin position="357"/>
        <end position="470"/>
    </location>
</feature>
<dbReference type="EMBL" id="WWFF01000007">
    <property type="protein sequence ID" value="MYN53859.1"/>
    <property type="molecule type" value="Genomic_DNA"/>
</dbReference>
<dbReference type="Pfam" id="PF19263">
    <property type="entry name" value="DUF5906"/>
    <property type="match status" value="1"/>
</dbReference>
<gene>
    <name evidence="3" type="ORF">GTK63_05950</name>
</gene>
<dbReference type="AlphaFoldDB" id="A0A7X4KTC7"/>
<evidence type="ECO:0000256" key="1">
    <source>
        <dbReference type="SAM" id="Coils"/>
    </source>
</evidence>
<name>A0A7X4KTC7_9LACO</name>
<evidence type="ECO:0000259" key="2">
    <source>
        <dbReference type="Pfam" id="PF19263"/>
    </source>
</evidence>